<dbReference type="GO" id="GO:0009307">
    <property type="term" value="P:DNA restriction-modification system"/>
    <property type="evidence" value="ECO:0007669"/>
    <property type="project" value="UniProtKB-KW"/>
</dbReference>
<evidence type="ECO:0000313" key="5">
    <source>
        <dbReference type="EMBL" id="TXJ59974.1"/>
    </source>
</evidence>
<protein>
    <recommendedName>
        <fullName evidence="4">Type I restriction modification DNA specificity domain-containing protein</fullName>
    </recommendedName>
</protein>
<dbReference type="Pfam" id="PF01420">
    <property type="entry name" value="Methylase_S"/>
    <property type="match status" value="2"/>
</dbReference>
<feature type="domain" description="Type I restriction modification DNA specificity" evidence="4">
    <location>
        <begin position="6"/>
        <end position="169"/>
    </location>
</feature>
<keyword evidence="3" id="KW-0238">DNA-binding</keyword>
<dbReference type="RefSeq" id="WP_147561177.1">
    <property type="nucleotide sequence ID" value="NZ_SAYK01000007.1"/>
</dbReference>
<name>A0A5C8GDP9_9SPIR</name>
<dbReference type="AlphaFoldDB" id="A0A5C8GDP9"/>
<dbReference type="GeneID" id="61067433"/>
<dbReference type="EMBL" id="SAYK01000007">
    <property type="protein sequence ID" value="TXJ59974.1"/>
    <property type="molecule type" value="Genomic_DNA"/>
</dbReference>
<evidence type="ECO:0000259" key="4">
    <source>
        <dbReference type="Pfam" id="PF01420"/>
    </source>
</evidence>
<sequence length="347" mass="40385">MKIDTSGWKEFKLVDLFEVCSSKKIFHANTIKNIYDFEKEGTYPYVVRSAIDNGIRGYIRENENYLNPANTLSFAQDTFSVFYQEKPYFTGNKIKVLVPQFKGFNKINALFIVANFKKLLVDFTWGNSSTTNSIKNIIIKFPVKENMPDWEYMENTIKNTEKEIIDIIKRHELRICYISRIKWKKFKLIDLFELHLAKGDLQPKKLENGDIPLVSAGMTNNGIVMNIKEGDGKSEKFNSNVITIDMFGKAFYQNKDFFAVSHGRVNILKPKFKLNYYIGSFFVSVFDKKLIGDFSFSKMCSQGRLQNETILLPVNKKGMPDFELMENFIKQIEKENNSLLKMIRKVK</sequence>
<gene>
    <name evidence="5" type="ORF">EPJ74_08875</name>
</gene>
<reference evidence="5 6" key="1">
    <citation type="journal article" date="1992" name="Lakartidningen">
        <title>[Penicillin V and not amoxicillin is the first choice preparation in acute otitis].</title>
        <authorList>
            <person name="Kamme C."/>
            <person name="Lundgren K."/>
            <person name="Prellner K."/>
        </authorList>
    </citation>
    <scope>NUCLEOTIDE SEQUENCE [LARGE SCALE GENOMIC DNA]</scope>
    <source>
        <strain evidence="5 6">PC2022III</strain>
    </source>
</reference>
<dbReference type="GO" id="GO:0003677">
    <property type="term" value="F:DNA binding"/>
    <property type="evidence" value="ECO:0007669"/>
    <property type="project" value="UniProtKB-KW"/>
</dbReference>
<dbReference type="Gene3D" id="3.90.220.20">
    <property type="entry name" value="DNA methylase specificity domains"/>
    <property type="match status" value="2"/>
</dbReference>
<dbReference type="SUPFAM" id="SSF116734">
    <property type="entry name" value="DNA methylase specificity domain"/>
    <property type="match status" value="2"/>
</dbReference>
<dbReference type="InterPro" id="IPR044946">
    <property type="entry name" value="Restrct_endonuc_typeI_TRD_sf"/>
</dbReference>
<evidence type="ECO:0000256" key="2">
    <source>
        <dbReference type="ARBA" id="ARBA00022747"/>
    </source>
</evidence>
<comment type="similarity">
    <text evidence="1">Belongs to the type-I restriction system S methylase family.</text>
</comment>
<dbReference type="InterPro" id="IPR000055">
    <property type="entry name" value="Restrct_endonuc_typeI_TRD"/>
</dbReference>
<keyword evidence="2" id="KW-0680">Restriction system</keyword>
<accession>A0A5C8GDP9</accession>
<proteinExistence type="inferred from homology"/>
<comment type="caution">
    <text evidence="5">The sequence shown here is derived from an EMBL/GenBank/DDBJ whole genome shotgun (WGS) entry which is preliminary data.</text>
</comment>
<dbReference type="Proteomes" id="UP000322188">
    <property type="component" value="Unassembled WGS sequence"/>
</dbReference>
<evidence type="ECO:0000313" key="6">
    <source>
        <dbReference type="Proteomes" id="UP000322188"/>
    </source>
</evidence>
<evidence type="ECO:0000256" key="1">
    <source>
        <dbReference type="ARBA" id="ARBA00010923"/>
    </source>
</evidence>
<organism evidence="5 6">
    <name type="scientific">Brachyspira aalborgi</name>
    <dbReference type="NCBI Taxonomy" id="29522"/>
    <lineage>
        <taxon>Bacteria</taxon>
        <taxon>Pseudomonadati</taxon>
        <taxon>Spirochaetota</taxon>
        <taxon>Spirochaetia</taxon>
        <taxon>Brachyspirales</taxon>
        <taxon>Brachyspiraceae</taxon>
        <taxon>Brachyspira</taxon>
    </lineage>
</organism>
<feature type="domain" description="Type I restriction modification DNA specificity" evidence="4">
    <location>
        <begin position="182"/>
        <end position="339"/>
    </location>
</feature>
<evidence type="ECO:0000256" key="3">
    <source>
        <dbReference type="ARBA" id="ARBA00023125"/>
    </source>
</evidence>